<reference evidence="1 2" key="1">
    <citation type="journal article" date="2018" name="Sci. Rep.">
        <title>Genomic signatures of local adaptation to the degree of environmental predictability in rotifers.</title>
        <authorList>
            <person name="Franch-Gras L."/>
            <person name="Hahn C."/>
            <person name="Garcia-Roger E.M."/>
            <person name="Carmona M.J."/>
            <person name="Serra M."/>
            <person name="Gomez A."/>
        </authorList>
    </citation>
    <scope>NUCLEOTIDE SEQUENCE [LARGE SCALE GENOMIC DNA]</scope>
    <source>
        <strain evidence="1">HYR1</strain>
    </source>
</reference>
<accession>A0A3M7RAE3</accession>
<name>A0A3M7RAE3_BRAPC</name>
<evidence type="ECO:0000313" key="2">
    <source>
        <dbReference type="Proteomes" id="UP000276133"/>
    </source>
</evidence>
<dbReference type="AlphaFoldDB" id="A0A3M7RAE3"/>
<proteinExistence type="predicted"/>
<gene>
    <name evidence="1" type="ORF">BpHYR1_021252</name>
</gene>
<organism evidence="1 2">
    <name type="scientific">Brachionus plicatilis</name>
    <name type="common">Marine rotifer</name>
    <name type="synonym">Brachionus muelleri</name>
    <dbReference type="NCBI Taxonomy" id="10195"/>
    <lineage>
        <taxon>Eukaryota</taxon>
        <taxon>Metazoa</taxon>
        <taxon>Spiralia</taxon>
        <taxon>Gnathifera</taxon>
        <taxon>Rotifera</taxon>
        <taxon>Eurotatoria</taxon>
        <taxon>Monogononta</taxon>
        <taxon>Pseudotrocha</taxon>
        <taxon>Ploima</taxon>
        <taxon>Brachionidae</taxon>
        <taxon>Brachionus</taxon>
    </lineage>
</organism>
<sequence>MRTCEQNLLCKLTNISAKKTVVATKIFAIALSQLCICVSTKWPPSVLPGHDDFTQFIWY</sequence>
<protein>
    <submittedName>
        <fullName evidence="1">Uncharacterized protein</fullName>
    </submittedName>
</protein>
<keyword evidence="2" id="KW-1185">Reference proteome</keyword>
<dbReference type="EMBL" id="REGN01003817">
    <property type="protein sequence ID" value="RNA20573.1"/>
    <property type="molecule type" value="Genomic_DNA"/>
</dbReference>
<evidence type="ECO:0000313" key="1">
    <source>
        <dbReference type="EMBL" id="RNA20573.1"/>
    </source>
</evidence>
<dbReference type="Proteomes" id="UP000276133">
    <property type="component" value="Unassembled WGS sequence"/>
</dbReference>
<comment type="caution">
    <text evidence="1">The sequence shown here is derived from an EMBL/GenBank/DDBJ whole genome shotgun (WGS) entry which is preliminary data.</text>
</comment>